<dbReference type="AlphaFoldDB" id="A0A6B1DQE3"/>
<evidence type="ECO:0000256" key="5">
    <source>
        <dbReference type="ARBA" id="ARBA00023136"/>
    </source>
</evidence>
<evidence type="ECO:0000259" key="7">
    <source>
        <dbReference type="Pfam" id="PF04024"/>
    </source>
</evidence>
<keyword evidence="3 6" id="KW-0812">Transmembrane</keyword>
<reference evidence="8" key="1">
    <citation type="submission" date="2019-09" db="EMBL/GenBank/DDBJ databases">
        <title>Characterisation of the sponge microbiome using genome-centric metagenomics.</title>
        <authorList>
            <person name="Engelberts J.P."/>
            <person name="Robbins S.J."/>
            <person name="De Goeij J.M."/>
            <person name="Aranda M."/>
            <person name="Bell S.C."/>
            <person name="Webster N.S."/>
        </authorList>
    </citation>
    <scope>NUCLEOTIDE SEQUENCE</scope>
    <source>
        <strain evidence="8">SB0662_bin_9</strain>
    </source>
</reference>
<dbReference type="Pfam" id="PF04024">
    <property type="entry name" value="PspC"/>
    <property type="match status" value="1"/>
</dbReference>
<keyword evidence="4 6" id="KW-1133">Transmembrane helix</keyword>
<keyword evidence="5 6" id="KW-0472">Membrane</keyword>
<dbReference type="PANTHER" id="PTHR33885:SF3">
    <property type="entry name" value="PHAGE SHOCK PROTEIN C"/>
    <property type="match status" value="1"/>
</dbReference>
<gene>
    <name evidence="8" type="ORF">F4Y08_01520</name>
</gene>
<evidence type="ECO:0000256" key="1">
    <source>
        <dbReference type="ARBA" id="ARBA00004162"/>
    </source>
</evidence>
<proteinExistence type="predicted"/>
<sequence length="90" mass="9671">MPPETRTKHRLQRHPTHRMLGGVCAGVADYTGASCLSVRLLALVLFILPTGGLLLYVALWLVLPVGTQEVPDLHPSILSRLRQGFGSGSG</sequence>
<dbReference type="InterPro" id="IPR052027">
    <property type="entry name" value="PspC"/>
</dbReference>
<dbReference type="InterPro" id="IPR007168">
    <property type="entry name" value="Phageshock_PspC_N"/>
</dbReference>
<dbReference type="PANTHER" id="PTHR33885">
    <property type="entry name" value="PHAGE SHOCK PROTEIN C"/>
    <property type="match status" value="1"/>
</dbReference>
<evidence type="ECO:0000256" key="3">
    <source>
        <dbReference type="ARBA" id="ARBA00022692"/>
    </source>
</evidence>
<evidence type="ECO:0000256" key="4">
    <source>
        <dbReference type="ARBA" id="ARBA00022989"/>
    </source>
</evidence>
<dbReference type="EMBL" id="VXPY01000013">
    <property type="protein sequence ID" value="MYD89005.1"/>
    <property type="molecule type" value="Genomic_DNA"/>
</dbReference>
<protein>
    <submittedName>
        <fullName evidence="8">PspC domain-containing protein</fullName>
    </submittedName>
</protein>
<evidence type="ECO:0000313" key="8">
    <source>
        <dbReference type="EMBL" id="MYD89005.1"/>
    </source>
</evidence>
<feature type="transmembrane region" description="Helical" evidence="6">
    <location>
        <begin position="40"/>
        <end position="63"/>
    </location>
</feature>
<organism evidence="8">
    <name type="scientific">Caldilineaceae bacterium SB0662_bin_9</name>
    <dbReference type="NCBI Taxonomy" id="2605258"/>
    <lineage>
        <taxon>Bacteria</taxon>
        <taxon>Bacillati</taxon>
        <taxon>Chloroflexota</taxon>
        <taxon>Caldilineae</taxon>
        <taxon>Caldilineales</taxon>
        <taxon>Caldilineaceae</taxon>
    </lineage>
</organism>
<dbReference type="GO" id="GO:0005886">
    <property type="term" value="C:plasma membrane"/>
    <property type="evidence" value="ECO:0007669"/>
    <property type="project" value="UniProtKB-SubCell"/>
</dbReference>
<feature type="domain" description="Phage shock protein PspC N-terminal" evidence="7">
    <location>
        <begin position="10"/>
        <end position="65"/>
    </location>
</feature>
<accession>A0A6B1DQE3</accession>
<evidence type="ECO:0000256" key="6">
    <source>
        <dbReference type="SAM" id="Phobius"/>
    </source>
</evidence>
<comment type="subcellular location">
    <subcellularLocation>
        <location evidence="1">Cell membrane</location>
        <topology evidence="1">Single-pass membrane protein</topology>
    </subcellularLocation>
</comment>
<name>A0A6B1DQE3_9CHLR</name>
<comment type="caution">
    <text evidence="8">The sequence shown here is derived from an EMBL/GenBank/DDBJ whole genome shotgun (WGS) entry which is preliminary data.</text>
</comment>
<evidence type="ECO:0000256" key="2">
    <source>
        <dbReference type="ARBA" id="ARBA00022475"/>
    </source>
</evidence>
<keyword evidence="2" id="KW-1003">Cell membrane</keyword>